<accession>A0A450ZRQ5</accession>
<evidence type="ECO:0000313" key="1">
    <source>
        <dbReference type="EMBL" id="VFK56440.1"/>
    </source>
</evidence>
<gene>
    <name evidence="1" type="ORF">BECKTUN1418D_GA0071000_10477</name>
</gene>
<proteinExistence type="predicted"/>
<reference evidence="1" key="1">
    <citation type="submission" date="2019-02" db="EMBL/GenBank/DDBJ databases">
        <authorList>
            <person name="Gruber-Vodicka R. H."/>
            <person name="Seah K. B. B."/>
        </authorList>
    </citation>
    <scope>NUCLEOTIDE SEQUENCE</scope>
    <source>
        <strain evidence="1">BECK_BY1</strain>
    </source>
</reference>
<sequence length="158" mass="17960">MNEEKNTSMTPEPGEDSFLLWLVDFVSKDNSKINSEKAFIPFKIEFNLGGGIISGDLISEKNYFEGISQEFGSSFEDKEVGDKVKIAISDFGKTYGESYKENMTPDKIRYIHYIHLKDAVFRLSDKTDHLGWWRGRLSQVEGFALSVLSGKSVLDLSW</sequence>
<dbReference type="EMBL" id="CAADFX010000047">
    <property type="protein sequence ID" value="VFK56440.1"/>
    <property type="molecule type" value="Genomic_DNA"/>
</dbReference>
<organism evidence="1">
    <name type="scientific">Candidatus Kentrum sp. TUN</name>
    <dbReference type="NCBI Taxonomy" id="2126343"/>
    <lineage>
        <taxon>Bacteria</taxon>
        <taxon>Pseudomonadati</taxon>
        <taxon>Pseudomonadota</taxon>
        <taxon>Gammaproteobacteria</taxon>
        <taxon>Candidatus Kentrum</taxon>
    </lineage>
</organism>
<name>A0A450ZRQ5_9GAMM</name>
<dbReference type="AlphaFoldDB" id="A0A450ZRQ5"/>
<protein>
    <submittedName>
        <fullName evidence="1">Uncharacterized protein</fullName>
    </submittedName>
</protein>